<sequence length="273" mass="29907">MSTDAADTETAGLDALTPAFYRRLGDDLFLPTLQTQGAWREDEQHMGPVSGILTHAIDAHEPREGMQLARISFEILGVIPARASRVEVRTTRPGRTIELVEATLSVDDRVAVRAQAWRLATHDSAPVAGVELDGIPGPDELVPWEGTDTWRGGYIRGLEFRVDPHRRPGRTLAWIRTPNALVDGETCSPTADLVRLVDTANGIAVRVSPDEWMFPNVDLAIHLFREPVRGWVGFDTRVSMGTTGLGLTSTTLHDELGPVGRAEQVLTVRRLPG</sequence>
<name>A0A543HGU0_9MICO</name>
<evidence type="ECO:0000313" key="3">
    <source>
        <dbReference type="EMBL" id="TQM57538.1"/>
    </source>
</evidence>
<accession>A0A543HGU0</accession>
<dbReference type="Pfam" id="PF13622">
    <property type="entry name" value="4HBT_3"/>
    <property type="match status" value="1"/>
</dbReference>
<dbReference type="AlphaFoldDB" id="A0A543HGU0"/>
<dbReference type="Pfam" id="PF20789">
    <property type="entry name" value="4HBT_3C"/>
    <property type="match status" value="1"/>
</dbReference>
<feature type="domain" description="Acyl-CoA thioesterase-like N-terminal HotDog" evidence="1">
    <location>
        <begin position="37"/>
        <end position="118"/>
    </location>
</feature>
<dbReference type="Proteomes" id="UP000316747">
    <property type="component" value="Unassembled WGS sequence"/>
</dbReference>
<organism evidence="3 4">
    <name type="scientific">Humibacillus xanthopallidus</name>
    <dbReference type="NCBI Taxonomy" id="412689"/>
    <lineage>
        <taxon>Bacteria</taxon>
        <taxon>Bacillati</taxon>
        <taxon>Actinomycetota</taxon>
        <taxon>Actinomycetes</taxon>
        <taxon>Micrococcales</taxon>
        <taxon>Intrasporangiaceae</taxon>
        <taxon>Humibacillus</taxon>
    </lineage>
</organism>
<dbReference type="InterPro" id="IPR049450">
    <property type="entry name" value="ACOT8-like_C"/>
</dbReference>
<dbReference type="EMBL" id="VFPM01000004">
    <property type="protein sequence ID" value="TQM57538.1"/>
    <property type="molecule type" value="Genomic_DNA"/>
</dbReference>
<evidence type="ECO:0000259" key="1">
    <source>
        <dbReference type="Pfam" id="PF13622"/>
    </source>
</evidence>
<gene>
    <name evidence="3" type="ORF">FBY41_4366</name>
</gene>
<dbReference type="OrthoDB" id="1413770at2"/>
<dbReference type="InterPro" id="IPR042171">
    <property type="entry name" value="Acyl-CoA_hotdog"/>
</dbReference>
<keyword evidence="4" id="KW-1185">Reference proteome</keyword>
<dbReference type="InterPro" id="IPR049449">
    <property type="entry name" value="TesB_ACOT8-like_N"/>
</dbReference>
<proteinExistence type="predicted"/>
<comment type="caution">
    <text evidence="3">The sequence shown here is derived from an EMBL/GenBank/DDBJ whole genome shotgun (WGS) entry which is preliminary data.</text>
</comment>
<dbReference type="SUPFAM" id="SSF54637">
    <property type="entry name" value="Thioesterase/thiol ester dehydrase-isomerase"/>
    <property type="match status" value="1"/>
</dbReference>
<feature type="domain" description="Acyl-CoA thioesterase-like C-terminal" evidence="2">
    <location>
        <begin position="138"/>
        <end position="268"/>
    </location>
</feature>
<protein>
    <submittedName>
        <fullName evidence="3">Thioesterase superfamily protein</fullName>
    </submittedName>
</protein>
<evidence type="ECO:0000259" key="2">
    <source>
        <dbReference type="Pfam" id="PF20789"/>
    </source>
</evidence>
<dbReference type="RefSeq" id="WP_141847057.1">
    <property type="nucleotide sequence ID" value="NZ_VFPM01000004.1"/>
</dbReference>
<evidence type="ECO:0000313" key="4">
    <source>
        <dbReference type="Proteomes" id="UP000316747"/>
    </source>
</evidence>
<dbReference type="InterPro" id="IPR029069">
    <property type="entry name" value="HotDog_dom_sf"/>
</dbReference>
<dbReference type="Gene3D" id="2.40.160.210">
    <property type="entry name" value="Acyl-CoA thioesterase, double hotdog domain"/>
    <property type="match status" value="1"/>
</dbReference>
<reference evidence="3 4" key="1">
    <citation type="submission" date="2019-06" db="EMBL/GenBank/DDBJ databases">
        <title>Genome sequencing of plant associated microbes to promote plant fitness in Sorghum bicolor and Oryza sativa.</title>
        <authorList>
            <person name="Coleman-Derr D."/>
        </authorList>
    </citation>
    <scope>NUCLEOTIDE SEQUENCE [LARGE SCALE GENOMIC DNA]</scope>
    <source>
        <strain evidence="3 4">KV-663</strain>
    </source>
</reference>